<evidence type="ECO:0000256" key="9">
    <source>
        <dbReference type="ARBA" id="ARBA00046145"/>
    </source>
</evidence>
<feature type="compositionally biased region" description="Polar residues" evidence="10">
    <location>
        <begin position="1354"/>
        <end position="1365"/>
    </location>
</feature>
<keyword evidence="13" id="KW-0675">Receptor</keyword>
<feature type="compositionally biased region" description="Polar residues" evidence="10">
    <location>
        <begin position="248"/>
        <end position="263"/>
    </location>
</feature>
<feature type="compositionally biased region" description="Low complexity" evidence="10">
    <location>
        <begin position="325"/>
        <end position="339"/>
    </location>
</feature>
<feature type="compositionally biased region" description="Low complexity" evidence="10">
    <location>
        <begin position="603"/>
        <end position="612"/>
    </location>
</feature>
<feature type="compositionally biased region" description="Low complexity" evidence="10">
    <location>
        <begin position="1262"/>
        <end position="1271"/>
    </location>
</feature>
<evidence type="ECO:0000256" key="7">
    <source>
        <dbReference type="ARBA" id="ARBA00022943"/>
    </source>
</evidence>
<feature type="compositionally biased region" description="Polar residues" evidence="10">
    <location>
        <begin position="651"/>
        <end position="660"/>
    </location>
</feature>
<evidence type="ECO:0000256" key="6">
    <source>
        <dbReference type="ARBA" id="ARBA00022782"/>
    </source>
</evidence>
<comment type="caution">
    <text evidence="13">The sequence shown here is derived from an EMBL/GenBank/DDBJ whole genome shotgun (WGS) entry which is preliminary data.</text>
</comment>
<dbReference type="Proteomes" id="UP000828236">
    <property type="component" value="Unassembled WGS sequence"/>
</dbReference>
<dbReference type="InterPro" id="IPR039011">
    <property type="entry name" value="IRS"/>
</dbReference>
<feature type="compositionally biased region" description="Low complexity" evidence="10">
    <location>
        <begin position="1366"/>
        <end position="1375"/>
    </location>
</feature>
<feature type="region of interest" description="Disordered" evidence="10">
    <location>
        <begin position="1311"/>
        <end position="1386"/>
    </location>
</feature>
<dbReference type="InterPro" id="IPR001849">
    <property type="entry name" value="PH_domain"/>
</dbReference>
<keyword evidence="4" id="KW-0341">Growth regulation</keyword>
<evidence type="ECO:0000256" key="3">
    <source>
        <dbReference type="ARBA" id="ARBA00022553"/>
    </source>
</evidence>
<feature type="chain" id="PRO_5039371583" description="Insulin receptor substrate 1" evidence="11">
    <location>
        <begin position="29"/>
        <end position="1386"/>
    </location>
</feature>
<dbReference type="SMART" id="SM01244">
    <property type="entry name" value="IRS"/>
    <property type="match status" value="1"/>
</dbReference>
<dbReference type="GO" id="GO:0048477">
    <property type="term" value="P:oogenesis"/>
    <property type="evidence" value="ECO:0007669"/>
    <property type="project" value="UniProtKB-KW"/>
</dbReference>
<dbReference type="PROSITE" id="PS50003">
    <property type="entry name" value="PH_DOMAIN"/>
    <property type="match status" value="1"/>
</dbReference>
<proteinExistence type="predicted"/>
<comment type="subunit">
    <text evidence="1">Bindings to phosphatidylinositol 3-kinase and SHP2.</text>
</comment>
<feature type="region of interest" description="Disordered" evidence="10">
    <location>
        <begin position="1039"/>
        <end position="1138"/>
    </location>
</feature>
<dbReference type="PANTHER" id="PTHR10614:SF13">
    <property type="entry name" value="INSULIN RECEPTOR SUBSTRATE 1"/>
    <property type="match status" value="1"/>
</dbReference>
<feature type="compositionally biased region" description="Low complexity" evidence="10">
    <location>
        <begin position="1311"/>
        <end position="1345"/>
    </location>
</feature>
<dbReference type="SMART" id="SM00310">
    <property type="entry name" value="PTBI"/>
    <property type="match status" value="1"/>
</dbReference>
<feature type="compositionally biased region" description="Polar residues" evidence="10">
    <location>
        <begin position="1252"/>
        <end position="1261"/>
    </location>
</feature>
<feature type="compositionally biased region" description="Pro residues" evidence="10">
    <location>
        <begin position="1376"/>
        <end position="1386"/>
    </location>
</feature>
<gene>
    <name evidence="13" type="ORF">HUG17_7291</name>
</gene>
<feature type="region of interest" description="Disordered" evidence="10">
    <location>
        <begin position="764"/>
        <end position="830"/>
    </location>
</feature>
<evidence type="ECO:0000256" key="4">
    <source>
        <dbReference type="ARBA" id="ARBA00022604"/>
    </source>
</evidence>
<dbReference type="GO" id="GO:0008286">
    <property type="term" value="P:insulin receptor signaling pathway"/>
    <property type="evidence" value="ECO:0007669"/>
    <property type="project" value="InterPro"/>
</dbReference>
<dbReference type="InterPro" id="IPR002404">
    <property type="entry name" value="IRS_PTB"/>
</dbReference>
<feature type="region of interest" description="Disordered" evidence="10">
    <location>
        <begin position="411"/>
        <end position="430"/>
    </location>
</feature>
<dbReference type="GO" id="GO:0005829">
    <property type="term" value="C:cytosol"/>
    <property type="evidence" value="ECO:0007669"/>
    <property type="project" value="TreeGrafter"/>
</dbReference>
<feature type="compositionally biased region" description="Polar residues" evidence="10">
    <location>
        <begin position="1064"/>
        <end position="1081"/>
    </location>
</feature>
<dbReference type="GO" id="GO:0043548">
    <property type="term" value="F:phosphatidylinositol 3-kinase binding"/>
    <property type="evidence" value="ECO:0007669"/>
    <property type="project" value="TreeGrafter"/>
</dbReference>
<accession>A0A9D4NSN6</accession>
<keyword evidence="5" id="KW-0677">Repeat</keyword>
<feature type="domain" description="PH" evidence="12">
    <location>
        <begin position="1"/>
        <end position="96"/>
    </location>
</feature>
<feature type="compositionally biased region" description="Polar residues" evidence="10">
    <location>
        <begin position="816"/>
        <end position="827"/>
    </location>
</feature>
<feature type="signal peptide" evidence="11">
    <location>
        <begin position="1"/>
        <end position="28"/>
    </location>
</feature>
<reference evidence="13" key="2">
    <citation type="journal article" date="2021" name="World Allergy Organ. J.">
        <title>Chromosome-level assembly of Dermatophagoides farinae genome and transcriptome reveals two novel allergens Der f 37 and Der f 39.</title>
        <authorList>
            <person name="Chen J."/>
            <person name="Cai Z."/>
            <person name="Fan D."/>
            <person name="Hu J."/>
            <person name="Hou Y."/>
            <person name="He Y."/>
            <person name="Zhang Z."/>
            <person name="Zhao Z."/>
            <person name="Gao P."/>
            <person name="Hu W."/>
            <person name="Sun J."/>
            <person name="Li J."/>
            <person name="Ji K."/>
        </authorList>
    </citation>
    <scope>NUCLEOTIDE SEQUENCE</scope>
    <source>
        <strain evidence="13">JKM2019</strain>
    </source>
</reference>
<comment type="function">
    <text evidence="9">Activates phosphatidylinositol 3-kinase when bound to the regulatory p85 subunit. May mediate the control of various cellular processes by insulin-like peptides. When phosphorylated by the insulin receptor binds specifically to various cellular proteins containing SH2 domains. Involved in control of cell proliferation, cell size, and body and organ growth throughout development. Also has a role in a signaling pathway controlling the physiological response required to endure periods of low nutrient conditions. Insulin/insulin-like growth factor (IGF) signaling pathway has a role in regulating aging and is necessary in the ovary for vitellogenic maturation.</text>
</comment>
<evidence type="ECO:0000256" key="5">
    <source>
        <dbReference type="ARBA" id="ARBA00022737"/>
    </source>
</evidence>
<evidence type="ECO:0000256" key="1">
    <source>
        <dbReference type="ARBA" id="ARBA00011440"/>
    </source>
</evidence>
<dbReference type="GO" id="GO:0005158">
    <property type="term" value="F:insulin receptor binding"/>
    <property type="evidence" value="ECO:0007669"/>
    <property type="project" value="InterPro"/>
</dbReference>
<evidence type="ECO:0000256" key="2">
    <source>
        <dbReference type="ARBA" id="ARBA00015710"/>
    </source>
</evidence>
<keyword evidence="7" id="KW-0896">Oogenesis</keyword>
<feature type="region of interest" description="Disordered" evidence="10">
    <location>
        <begin position="226"/>
        <end position="289"/>
    </location>
</feature>
<feature type="region of interest" description="Disordered" evidence="10">
    <location>
        <begin position="603"/>
        <end position="665"/>
    </location>
</feature>
<feature type="region of interest" description="Disordered" evidence="10">
    <location>
        <begin position="312"/>
        <end position="373"/>
    </location>
</feature>
<feature type="compositionally biased region" description="Low complexity" evidence="10">
    <location>
        <begin position="797"/>
        <end position="815"/>
    </location>
</feature>
<feature type="compositionally biased region" description="Basic and acidic residues" evidence="10">
    <location>
        <begin position="1085"/>
        <end position="1097"/>
    </location>
</feature>
<evidence type="ECO:0000256" key="10">
    <source>
        <dbReference type="SAM" id="MobiDB-lite"/>
    </source>
</evidence>
<name>A0A9D4NSN6_DERFA</name>
<feature type="compositionally biased region" description="Polar residues" evidence="10">
    <location>
        <begin position="775"/>
        <end position="791"/>
    </location>
</feature>
<evidence type="ECO:0000259" key="12">
    <source>
        <dbReference type="PROSITE" id="PS50003"/>
    </source>
</evidence>
<feature type="region of interest" description="Disordered" evidence="10">
    <location>
        <begin position="1250"/>
        <end position="1283"/>
    </location>
</feature>
<evidence type="ECO:0000313" key="13">
    <source>
        <dbReference type="EMBL" id="KAH7637085.1"/>
    </source>
</evidence>
<dbReference type="GO" id="GO:0005886">
    <property type="term" value="C:plasma membrane"/>
    <property type="evidence" value="ECO:0007669"/>
    <property type="project" value="TreeGrafter"/>
</dbReference>
<dbReference type="Pfam" id="PF02174">
    <property type="entry name" value="IRS"/>
    <property type="match status" value="1"/>
</dbReference>
<keyword evidence="11" id="KW-0732">Signal</keyword>
<dbReference type="PANTHER" id="PTHR10614">
    <property type="entry name" value="INSULIN RECEPTOR SUBSTRATE"/>
    <property type="match status" value="1"/>
</dbReference>
<sequence>MRKLKTNKRKFFVLRLNSLLTLSKATIAYYDNEKKYRDKCPARRTIVLVECFAVARIPDQKRYVLGIYTKDDLLAAICDDEKQLNEWLQAIRSILYRTPEYHCRSLRDFHFIWQGHINRVDGALPRALMGTYRFCLMPTVLYLIRLESSNSNSNNSVANSSQANRYEFPLSIIHRCGHKDKTFYLKIGRLSELGAGECWVQTDDQTIAEHMHAKVSSFWALNKNSKSADDGGNSNNTTTAAGDDHGKTTATMLNNHSSSTASSLAGYRPRSSSTSNAINSNQLSGSSSRQPHHLMMHQFMPTAAVQFHPGLNQHHHHHTANNRNSMPATSSSTSSQSPADSRERLQSCSSSTGGGGGGSVRSHTASDCSNEDLSQGYCASSNSASSAATTPLGPMFPSPWNIHHLYHHGMPHHFSQPPPTSHHNHSHQCSSSQSSFYLNNSFAQSSSSCGGSLHNPSNPITKNPTNSSTSSLSTEFDIQEQQQLQQIHATMFSPLNCLDLNQNQHSNLVMGALSQDNDKGFGADLDLYPAYIPPLSSQSTSSTTMPACASCIQMCYLQLFQQQQQQHLSSTTSGQPTHQSPITSPKCHCSACLMHSFTHESSSSISSSLSSSNTNCTNNGGQSGVQNHHYLPTIPAGEPSDYVPMKPMNAHSPNNNSSADDQIRDDDISKKKLDKTDEEEENCYLHMSPLAVANGDGSNPMVTSTSNSVSNSIEFNLEKLRSYIRDDDHTVSTTAKTVPVTIPANMNESNDDTIFNGLTRAYSTGSKPQPLAPSIGSQCNNQPVTTKTNIGTDKVTKQQQLPTPSSSSSKSTTTSHQIRNRASSTGSHGMKFSAFLSSRRKNKMSAIIPIQQQQQMTNPQVHNDFQHNCQWPSSMETASSSCCSLIEEQSTNKSNKAASAPILSSLIQPRVRSLTLGSKPAGLRLHNLFKNKSTSVTATSSVNQINPLLQCTSQIPPDILANLYGHSLIPKPHASCTCSLHHHHHHHNHFAHHHHHMTTAAPTTSQPVPHLNNHPMPVSFLPEEGDLMEIDYSANNKSKDHRFHQKHHHHHHGHHHHHHHAKSIANNQKTNDSSNETIQSELDTDEKNIDITSESRTKSATSDLSNRNRKNSDSSQSNSEIVNNSHKSSMNEVQTQKSNQNTLDHLVHTLKHTLSIHGSKQPHSINTSPSFYDDNDDYIMFTPGSQKNNHSNVLSKSLPEQDIINTKINRNLTTYSDQSIAPLATNEILSDDDQKPVHLAEEEESLYVLLSPDQSSSSNKASTTLNSGNKKSNSKKTKSSTMRSLFSSITMNTGVEGNQGSGSRFRFMRSISSCNNNNHDNNSIKSTGKNSSRNQRQSSSRSESSPLDHHIHETPQTTVIATTTKSSPSPTNISATPPPPTATIIT</sequence>
<feature type="compositionally biased region" description="Polar residues" evidence="10">
    <location>
        <begin position="1113"/>
        <end position="1138"/>
    </location>
</feature>
<feature type="compositionally biased region" description="Basic residues" evidence="10">
    <location>
        <begin position="1039"/>
        <end position="1062"/>
    </location>
</feature>
<feature type="compositionally biased region" description="Polar residues" evidence="10">
    <location>
        <begin position="613"/>
        <end position="626"/>
    </location>
</feature>
<keyword evidence="6" id="KW-0221">Differentiation</keyword>
<dbReference type="SUPFAM" id="SSF50729">
    <property type="entry name" value="PH domain-like"/>
    <property type="match status" value="2"/>
</dbReference>
<protein>
    <recommendedName>
        <fullName evidence="2">Insulin receptor substrate 1</fullName>
    </recommendedName>
    <alternativeName>
        <fullName evidence="8">Protein chico</fullName>
    </alternativeName>
</protein>
<dbReference type="EMBL" id="SDOV01000009">
    <property type="protein sequence ID" value="KAH7637085.1"/>
    <property type="molecule type" value="Genomic_DNA"/>
</dbReference>
<organism evidence="13">
    <name type="scientific">Dermatophagoides farinae</name>
    <name type="common">American house dust mite</name>
    <dbReference type="NCBI Taxonomy" id="6954"/>
    <lineage>
        <taxon>Eukaryota</taxon>
        <taxon>Metazoa</taxon>
        <taxon>Ecdysozoa</taxon>
        <taxon>Arthropoda</taxon>
        <taxon>Chelicerata</taxon>
        <taxon>Arachnida</taxon>
        <taxon>Acari</taxon>
        <taxon>Acariformes</taxon>
        <taxon>Sarcoptiformes</taxon>
        <taxon>Astigmata</taxon>
        <taxon>Psoroptidia</taxon>
        <taxon>Analgoidea</taxon>
        <taxon>Pyroglyphidae</taxon>
        <taxon>Dermatophagoidinae</taxon>
        <taxon>Dermatophagoides</taxon>
    </lineage>
</organism>
<evidence type="ECO:0000256" key="11">
    <source>
        <dbReference type="SAM" id="SignalP"/>
    </source>
</evidence>
<keyword evidence="3" id="KW-0597">Phosphoprotein</keyword>
<dbReference type="Gene3D" id="2.30.29.30">
    <property type="entry name" value="Pleckstrin-homology domain (PH domain)/Phosphotyrosine-binding domain (PTB)"/>
    <property type="match status" value="2"/>
</dbReference>
<dbReference type="InterPro" id="IPR011993">
    <property type="entry name" value="PH-like_dom_sf"/>
</dbReference>
<feature type="compositionally biased region" description="Polar residues" evidence="10">
    <location>
        <begin position="270"/>
        <end position="289"/>
    </location>
</feature>
<feature type="region of interest" description="Disordered" evidence="10">
    <location>
        <begin position="448"/>
        <end position="477"/>
    </location>
</feature>
<reference evidence="13" key="1">
    <citation type="submission" date="2020-06" db="EMBL/GenBank/DDBJ databases">
        <authorList>
            <person name="Ji K."/>
            <person name="Li J."/>
        </authorList>
    </citation>
    <scope>NUCLEOTIDE SEQUENCE</scope>
    <source>
        <strain evidence="13">JKM2019</strain>
        <tissue evidence="13">Whole body</tissue>
    </source>
</reference>
<evidence type="ECO:0000256" key="8">
    <source>
        <dbReference type="ARBA" id="ARBA00033282"/>
    </source>
</evidence>
<feature type="compositionally biased region" description="Polar residues" evidence="10">
    <location>
        <begin position="363"/>
        <end position="373"/>
    </location>
</feature>